<keyword evidence="1" id="KW-0597">Phosphoprotein</keyword>
<dbReference type="OrthoDB" id="9801074at2"/>
<dbReference type="InterPro" id="IPR002059">
    <property type="entry name" value="CSP_DNA-bd"/>
</dbReference>
<dbReference type="STRING" id="1803665.GCA_001641335_08023"/>
<dbReference type="Gene3D" id="2.40.50.140">
    <property type="entry name" value="Nucleic acid-binding proteins"/>
    <property type="match status" value="1"/>
</dbReference>
<comment type="caution">
    <text evidence="4">The sequence shown here is derived from an EMBL/GenBank/DDBJ whole genome shotgun (WGS) entry which is preliminary data.</text>
</comment>
<dbReference type="InterPro" id="IPR019844">
    <property type="entry name" value="CSD_CS"/>
</dbReference>
<keyword evidence="5" id="KW-1185">Reference proteome</keyword>
<accession>A0A560DPW6</accession>
<evidence type="ECO:0000256" key="2">
    <source>
        <dbReference type="RuleBase" id="RU000408"/>
    </source>
</evidence>
<dbReference type="InterPro" id="IPR011129">
    <property type="entry name" value="CSD"/>
</dbReference>
<dbReference type="AlphaFoldDB" id="A0A560DPW6"/>
<protein>
    <submittedName>
        <fullName evidence="4">CspA family cold shock protein</fullName>
    </submittedName>
</protein>
<dbReference type="PROSITE" id="PS00352">
    <property type="entry name" value="CSD_1"/>
    <property type="match status" value="1"/>
</dbReference>
<proteinExistence type="predicted"/>
<dbReference type="EMBL" id="VITK01000004">
    <property type="protein sequence ID" value="TWA99156.1"/>
    <property type="molecule type" value="Genomic_DNA"/>
</dbReference>
<dbReference type="GO" id="GO:0043488">
    <property type="term" value="P:regulation of mRNA stability"/>
    <property type="evidence" value="ECO:0007669"/>
    <property type="project" value="TreeGrafter"/>
</dbReference>
<dbReference type="PANTHER" id="PTHR12962:SF1">
    <property type="entry name" value="COLD SHOCK DOMAIN-CONTAINING PROTEIN CG9705"/>
    <property type="match status" value="1"/>
</dbReference>
<reference evidence="4 5" key="1">
    <citation type="submission" date="2019-06" db="EMBL/GenBank/DDBJ databases">
        <title>Genomic Encyclopedia of Type Strains, Phase IV (KMG-V): Genome sequencing to study the core and pangenomes of soil and plant-associated prokaryotes.</title>
        <authorList>
            <person name="Whitman W."/>
        </authorList>
    </citation>
    <scope>NUCLEOTIDE SEQUENCE [LARGE SCALE GENOMIC DNA]</scope>
    <source>
        <strain evidence="4 5">BR 510</strain>
    </source>
</reference>
<dbReference type="CDD" id="cd04458">
    <property type="entry name" value="CSP_CDS"/>
    <property type="match status" value="1"/>
</dbReference>
<dbReference type="RefSeq" id="WP_063694613.1">
    <property type="nucleotide sequence ID" value="NZ_LVEM01000008.1"/>
</dbReference>
<dbReference type="SUPFAM" id="SSF50249">
    <property type="entry name" value="Nucleic acid-binding proteins"/>
    <property type="match status" value="1"/>
</dbReference>
<dbReference type="InterPro" id="IPR052069">
    <property type="entry name" value="Ca-reg_mRNA-binding_domain"/>
</dbReference>
<comment type="subcellular location">
    <subcellularLocation>
        <location evidence="2">Cytoplasm</location>
    </subcellularLocation>
</comment>
<organism evidence="4 5">
    <name type="scientific">Bradyrhizobium stylosanthis</name>
    <dbReference type="NCBI Taxonomy" id="1803665"/>
    <lineage>
        <taxon>Bacteria</taxon>
        <taxon>Pseudomonadati</taxon>
        <taxon>Pseudomonadota</taxon>
        <taxon>Alphaproteobacteria</taxon>
        <taxon>Hyphomicrobiales</taxon>
        <taxon>Nitrobacteraceae</taxon>
        <taxon>Bradyrhizobium</taxon>
    </lineage>
</organism>
<gene>
    <name evidence="4" type="ORF">FBZ96_104124</name>
</gene>
<feature type="domain" description="CSD" evidence="3">
    <location>
        <begin position="1"/>
        <end position="66"/>
    </location>
</feature>
<dbReference type="PANTHER" id="PTHR12962">
    <property type="entry name" value="CALCIUM-REGULATED HEAT STABLE PROTEIN CRHSP-24-RELATED"/>
    <property type="match status" value="1"/>
</dbReference>
<dbReference type="PROSITE" id="PS51857">
    <property type="entry name" value="CSD_2"/>
    <property type="match status" value="1"/>
</dbReference>
<evidence type="ECO:0000313" key="5">
    <source>
        <dbReference type="Proteomes" id="UP000319949"/>
    </source>
</evidence>
<sequence>MLEGTIKTYHGDRAFGFIRPDSGDTDVFFHLKSFSPGVTPEAGTRVCFNLAPDQRSGKRQAVSVRVVANVHSAPVLTRYVRSPRLPR</sequence>
<dbReference type="SMART" id="SM00357">
    <property type="entry name" value="CSP"/>
    <property type="match status" value="1"/>
</dbReference>
<dbReference type="GO" id="GO:0003730">
    <property type="term" value="F:mRNA 3'-UTR binding"/>
    <property type="evidence" value="ECO:0007669"/>
    <property type="project" value="TreeGrafter"/>
</dbReference>
<dbReference type="Proteomes" id="UP000319949">
    <property type="component" value="Unassembled WGS sequence"/>
</dbReference>
<evidence type="ECO:0000256" key="1">
    <source>
        <dbReference type="ARBA" id="ARBA00022553"/>
    </source>
</evidence>
<dbReference type="GO" id="GO:0005829">
    <property type="term" value="C:cytosol"/>
    <property type="evidence" value="ECO:0007669"/>
    <property type="project" value="UniProtKB-ARBA"/>
</dbReference>
<evidence type="ECO:0000259" key="3">
    <source>
        <dbReference type="PROSITE" id="PS51857"/>
    </source>
</evidence>
<dbReference type="InterPro" id="IPR012340">
    <property type="entry name" value="NA-bd_OB-fold"/>
</dbReference>
<dbReference type="Pfam" id="PF00313">
    <property type="entry name" value="CSD"/>
    <property type="match status" value="1"/>
</dbReference>
<name>A0A560DPW6_9BRAD</name>
<evidence type="ECO:0000313" key="4">
    <source>
        <dbReference type="EMBL" id="TWA99156.1"/>
    </source>
</evidence>